<name>A0A9P8SBJ3_9HYPO</name>
<dbReference type="Proteomes" id="UP000764110">
    <property type="component" value="Unassembled WGS sequence"/>
</dbReference>
<organism evidence="1 2">
    <name type="scientific">Metarhizium humberi</name>
    <dbReference type="NCBI Taxonomy" id="2596975"/>
    <lineage>
        <taxon>Eukaryota</taxon>
        <taxon>Fungi</taxon>
        <taxon>Dikarya</taxon>
        <taxon>Ascomycota</taxon>
        <taxon>Pezizomycotina</taxon>
        <taxon>Sordariomycetes</taxon>
        <taxon>Hypocreomycetidae</taxon>
        <taxon>Hypocreales</taxon>
        <taxon>Clavicipitaceae</taxon>
        <taxon>Metarhizium</taxon>
    </lineage>
</organism>
<proteinExistence type="predicted"/>
<dbReference type="AlphaFoldDB" id="A0A9P8SBJ3"/>
<sequence length="114" mass="12606">MIVILACGSPYASHALVDDRAFHFPHVEAVGETMNRSRKAKQAKLRLLELDQQPPWSMLASMLATLITHRHPSQSTPLPSSQPIVRRPNGIKALVQYGANQEVGRRWGIDLGAT</sequence>
<evidence type="ECO:0000313" key="1">
    <source>
        <dbReference type="EMBL" id="KAH0601202.1"/>
    </source>
</evidence>
<protein>
    <submittedName>
        <fullName evidence="1">Uncharacterized protein</fullName>
    </submittedName>
</protein>
<gene>
    <name evidence="1" type="ORF">MHUMG1_00074</name>
</gene>
<keyword evidence="2" id="KW-1185">Reference proteome</keyword>
<dbReference type="EMBL" id="JACEFI010000001">
    <property type="protein sequence ID" value="KAH0601202.1"/>
    <property type="molecule type" value="Genomic_DNA"/>
</dbReference>
<reference evidence="1 2" key="1">
    <citation type="submission" date="2020-07" db="EMBL/GenBank/DDBJ databases">
        <title>Metarhizium humberi genome.</title>
        <authorList>
            <person name="Lysoe E."/>
        </authorList>
    </citation>
    <scope>NUCLEOTIDE SEQUENCE [LARGE SCALE GENOMIC DNA]</scope>
    <source>
        <strain evidence="1 2">ESALQ1638</strain>
    </source>
</reference>
<accession>A0A9P8SBJ3</accession>
<evidence type="ECO:0000313" key="2">
    <source>
        <dbReference type="Proteomes" id="UP000764110"/>
    </source>
</evidence>
<comment type="caution">
    <text evidence="1">The sequence shown here is derived from an EMBL/GenBank/DDBJ whole genome shotgun (WGS) entry which is preliminary data.</text>
</comment>